<evidence type="ECO:0000313" key="4">
    <source>
        <dbReference type="Proteomes" id="UP000002669"/>
    </source>
</evidence>
<dbReference type="AlphaFoldDB" id="E5QYB4"/>
<dbReference type="InterPro" id="IPR032675">
    <property type="entry name" value="LRR_dom_sf"/>
</dbReference>
<dbReference type="GeneID" id="10031470"/>
<dbReference type="RefSeq" id="XP_003176158.1">
    <property type="nucleotide sequence ID" value="XM_003176110.1"/>
</dbReference>
<reference evidence="4" key="1">
    <citation type="journal article" date="2012" name="MBio">
        <title>Comparative genome analysis of Trichophyton rubrum and related dermatophytes reveals candidate genes involved in infection.</title>
        <authorList>
            <person name="Martinez D.A."/>
            <person name="Oliver B.G."/>
            <person name="Graeser Y."/>
            <person name="Goldberg J.M."/>
            <person name="Li W."/>
            <person name="Martinez-Rossi N.M."/>
            <person name="Monod M."/>
            <person name="Shelest E."/>
            <person name="Barton R.C."/>
            <person name="Birch E."/>
            <person name="Brakhage A.A."/>
            <person name="Chen Z."/>
            <person name="Gurr S.J."/>
            <person name="Heiman D."/>
            <person name="Heitman J."/>
            <person name="Kosti I."/>
            <person name="Rossi A."/>
            <person name="Saif S."/>
            <person name="Samalova M."/>
            <person name="Saunders C.W."/>
            <person name="Shea T."/>
            <person name="Summerbell R.C."/>
            <person name="Xu J."/>
            <person name="Young S."/>
            <person name="Zeng Q."/>
            <person name="Birren B.W."/>
            <person name="Cuomo C.A."/>
            <person name="White T.C."/>
        </authorList>
    </citation>
    <scope>NUCLEOTIDE SEQUENCE [LARGE SCALE GENOMIC DNA]</scope>
    <source>
        <strain evidence="4">ATCC MYA-4604 / CBS 118893</strain>
    </source>
</reference>
<dbReference type="Gene3D" id="3.80.10.10">
    <property type="entry name" value="Ribonuclease Inhibitor"/>
    <property type="match status" value="1"/>
</dbReference>
<dbReference type="HOGENOM" id="CLU_037788_1_0_1"/>
<accession>E5QYB4</accession>
<name>E5QYB4_ARTGP</name>
<dbReference type="SMART" id="SM00256">
    <property type="entry name" value="FBOX"/>
    <property type="match status" value="1"/>
</dbReference>
<dbReference type="Pfam" id="PF24969">
    <property type="entry name" value="LRR_15"/>
    <property type="match status" value="1"/>
</dbReference>
<sequence length="555" mass="63950">MTGLDTLPLELIREIISHLTTFREILTFSLVCRHFYHLIDPSTRQKYHRIRLTTDSLWYRAYRKLEEICETPYLGQYVHEFQVLLPLMYQPRDYRRIASLPDNCSGHPDFGMCEMFKAMMGEAGFDDEDVEMAWAWVKNEYNPFSSIRRQELIPARRAPREWRRLGDAVKTWGTNAVVVALISKSPNIKVLKIHNIWPCQMLGQFLKRINNSHSGYLQKLVVVNICFNDRRGTWQNYHSGINLLSLMRFFDRLPNVKTISINNICSTSDCSDSEYISPGTSNFRNIRINHSNMPSSHLADIIRQPRILEEFTYTIGGRRFSYSAGPEFIYPTDLREALLPRCGTLQMLNLDVDADLKADNGGELAEESLPNQFAASLRSFTALTHLSIGVDLLLGKPSEVNQNPQSFQLHDILPPNLEQLAIRGYKAGECQFHTDQISSLRKGRDERSRLKRVTGIDEPIPRGVHRYSPDTGPDIEYWVEECDWATEPEEFDWKAPRISDQSEDDSESHVIISIPPPCLFNFYMDDGYSSGSRYAVHPRRMPNPPPELLEELGLK</sequence>
<dbReference type="PROSITE" id="PS50181">
    <property type="entry name" value="FBOX"/>
    <property type="match status" value="1"/>
</dbReference>
<dbReference type="Pfam" id="PF12937">
    <property type="entry name" value="F-box-like"/>
    <property type="match status" value="1"/>
</dbReference>
<dbReference type="CDD" id="cd09917">
    <property type="entry name" value="F-box_SF"/>
    <property type="match status" value="1"/>
</dbReference>
<dbReference type="SUPFAM" id="SSF81383">
    <property type="entry name" value="F-box domain"/>
    <property type="match status" value="1"/>
</dbReference>
<dbReference type="OrthoDB" id="4188116at2759"/>
<dbReference type="VEuPathDB" id="FungiDB:MGYG_00248"/>
<dbReference type="Gene3D" id="1.20.1280.50">
    <property type="match status" value="1"/>
</dbReference>
<protein>
    <recommendedName>
        <fullName evidence="2">F-box domain-containing protein</fullName>
    </recommendedName>
</protein>
<dbReference type="InterPro" id="IPR036047">
    <property type="entry name" value="F-box-like_dom_sf"/>
</dbReference>
<proteinExistence type="predicted"/>
<dbReference type="InParanoid" id="E5QYB4"/>
<gene>
    <name evidence="3" type="ORF">MGYG_00248</name>
</gene>
<feature type="region of interest" description="Disordered" evidence="1">
    <location>
        <begin position="535"/>
        <end position="555"/>
    </location>
</feature>
<dbReference type="SUPFAM" id="SSF52047">
    <property type="entry name" value="RNI-like"/>
    <property type="match status" value="1"/>
</dbReference>
<dbReference type="InterPro" id="IPR056867">
    <property type="entry name" value="LRR_15"/>
</dbReference>
<dbReference type="EMBL" id="DS989822">
    <property type="protein sequence ID" value="EFQ97206.1"/>
    <property type="molecule type" value="Genomic_DNA"/>
</dbReference>
<evidence type="ECO:0000313" key="3">
    <source>
        <dbReference type="EMBL" id="EFQ97206.1"/>
    </source>
</evidence>
<dbReference type="OMA" id="CIRGYEK"/>
<evidence type="ECO:0000256" key="1">
    <source>
        <dbReference type="SAM" id="MobiDB-lite"/>
    </source>
</evidence>
<organism evidence="4">
    <name type="scientific">Arthroderma gypseum (strain ATCC MYA-4604 / CBS 118893)</name>
    <name type="common">Microsporum gypseum</name>
    <dbReference type="NCBI Taxonomy" id="535722"/>
    <lineage>
        <taxon>Eukaryota</taxon>
        <taxon>Fungi</taxon>
        <taxon>Dikarya</taxon>
        <taxon>Ascomycota</taxon>
        <taxon>Pezizomycotina</taxon>
        <taxon>Eurotiomycetes</taxon>
        <taxon>Eurotiomycetidae</taxon>
        <taxon>Onygenales</taxon>
        <taxon>Arthrodermataceae</taxon>
        <taxon>Nannizzia</taxon>
    </lineage>
</organism>
<evidence type="ECO:0000259" key="2">
    <source>
        <dbReference type="PROSITE" id="PS50181"/>
    </source>
</evidence>
<feature type="domain" description="F-box" evidence="2">
    <location>
        <begin position="1"/>
        <end position="50"/>
    </location>
</feature>
<dbReference type="eggNOG" id="ENOG502SI5M">
    <property type="taxonomic scope" value="Eukaryota"/>
</dbReference>
<dbReference type="Proteomes" id="UP000002669">
    <property type="component" value="Unassembled WGS sequence"/>
</dbReference>
<dbReference type="InterPro" id="IPR001810">
    <property type="entry name" value="F-box_dom"/>
</dbReference>
<keyword evidence="4" id="KW-1185">Reference proteome</keyword>
<dbReference type="STRING" id="535722.E5QYB4"/>